<reference evidence="3 4" key="1">
    <citation type="submission" date="2015-10" db="EMBL/GenBank/DDBJ databases">
        <title>Full genome of DAOMC 229536 Phialocephala scopiformis, a fungal endophyte of spruce producing the potent anti-insectan compound rugulosin.</title>
        <authorList>
            <consortium name="DOE Joint Genome Institute"/>
            <person name="Walker A.K."/>
            <person name="Frasz S.L."/>
            <person name="Seifert K.A."/>
            <person name="Miller J.D."/>
            <person name="Mondo S.J."/>
            <person name="Labutti K."/>
            <person name="Lipzen A."/>
            <person name="Dockter R."/>
            <person name="Kennedy M."/>
            <person name="Grigoriev I.V."/>
            <person name="Spatafora J.W."/>
        </authorList>
    </citation>
    <scope>NUCLEOTIDE SEQUENCE [LARGE SCALE GENOMIC DNA]</scope>
    <source>
        <strain evidence="3 4">CBS 120377</strain>
    </source>
</reference>
<sequence>MTSSPTISSTSAISPSDSSTNPSQTSIPKQGGNRDWIAGAVLGPIVLILILATALYWFCRGKKRKRTTPVLMDNPDVLQEKPQLHGDSLIISPYELQSNRSPDTILELPARERVAVELPGDNLRTTTS</sequence>
<accession>A0A194XIG6</accession>
<protein>
    <submittedName>
        <fullName evidence="3">Uncharacterized protein</fullName>
    </submittedName>
</protein>
<feature type="transmembrane region" description="Helical" evidence="2">
    <location>
        <begin position="36"/>
        <end position="58"/>
    </location>
</feature>
<organism evidence="3 4">
    <name type="scientific">Mollisia scopiformis</name>
    <name type="common">Conifer needle endophyte fungus</name>
    <name type="synonym">Phialocephala scopiformis</name>
    <dbReference type="NCBI Taxonomy" id="149040"/>
    <lineage>
        <taxon>Eukaryota</taxon>
        <taxon>Fungi</taxon>
        <taxon>Dikarya</taxon>
        <taxon>Ascomycota</taxon>
        <taxon>Pezizomycotina</taxon>
        <taxon>Leotiomycetes</taxon>
        <taxon>Helotiales</taxon>
        <taxon>Mollisiaceae</taxon>
        <taxon>Mollisia</taxon>
    </lineage>
</organism>
<evidence type="ECO:0000256" key="2">
    <source>
        <dbReference type="SAM" id="Phobius"/>
    </source>
</evidence>
<dbReference type="CDD" id="cd12087">
    <property type="entry name" value="TM_EGFR-like"/>
    <property type="match status" value="1"/>
</dbReference>
<dbReference type="AlphaFoldDB" id="A0A194XIG6"/>
<dbReference type="GeneID" id="28824288"/>
<evidence type="ECO:0000313" key="3">
    <source>
        <dbReference type="EMBL" id="KUJ19921.1"/>
    </source>
</evidence>
<feature type="compositionally biased region" description="Low complexity" evidence="1">
    <location>
        <begin position="1"/>
        <end position="27"/>
    </location>
</feature>
<dbReference type="Proteomes" id="UP000070700">
    <property type="component" value="Unassembled WGS sequence"/>
</dbReference>
<name>A0A194XIG6_MOLSC</name>
<dbReference type="OrthoDB" id="5414836at2759"/>
<evidence type="ECO:0000313" key="4">
    <source>
        <dbReference type="Proteomes" id="UP000070700"/>
    </source>
</evidence>
<keyword evidence="2" id="KW-1133">Transmembrane helix</keyword>
<dbReference type="KEGG" id="psco:LY89DRAFT_682751"/>
<evidence type="ECO:0000256" key="1">
    <source>
        <dbReference type="SAM" id="MobiDB-lite"/>
    </source>
</evidence>
<gene>
    <name evidence="3" type="ORF">LY89DRAFT_682751</name>
</gene>
<feature type="region of interest" description="Disordered" evidence="1">
    <location>
        <begin position="1"/>
        <end position="34"/>
    </location>
</feature>
<dbReference type="RefSeq" id="XP_018074276.1">
    <property type="nucleotide sequence ID" value="XM_018214562.1"/>
</dbReference>
<dbReference type="InParanoid" id="A0A194XIG6"/>
<proteinExistence type="predicted"/>
<dbReference type="EMBL" id="KQ947410">
    <property type="protein sequence ID" value="KUJ19921.1"/>
    <property type="molecule type" value="Genomic_DNA"/>
</dbReference>
<keyword evidence="2" id="KW-0812">Transmembrane</keyword>
<keyword evidence="2" id="KW-0472">Membrane</keyword>
<keyword evidence="4" id="KW-1185">Reference proteome</keyword>